<feature type="domain" description="Glycosyltransferase 2-like" evidence="1">
    <location>
        <begin position="9"/>
        <end position="170"/>
    </location>
</feature>
<evidence type="ECO:0000259" key="1">
    <source>
        <dbReference type="Pfam" id="PF00535"/>
    </source>
</evidence>
<keyword evidence="2" id="KW-0808">Transferase</keyword>
<dbReference type="CDD" id="cd04179">
    <property type="entry name" value="DPM_DPG-synthase_like"/>
    <property type="match status" value="1"/>
</dbReference>
<organism evidence="2 3">
    <name type="scientific">Pseudodesulfovibrio nedwellii</name>
    <dbReference type="NCBI Taxonomy" id="2973072"/>
    <lineage>
        <taxon>Bacteria</taxon>
        <taxon>Pseudomonadati</taxon>
        <taxon>Thermodesulfobacteriota</taxon>
        <taxon>Desulfovibrionia</taxon>
        <taxon>Desulfovibrionales</taxon>
        <taxon>Desulfovibrionaceae</taxon>
    </lineage>
</organism>
<dbReference type="InterPro" id="IPR001173">
    <property type="entry name" value="Glyco_trans_2-like"/>
</dbReference>
<proteinExistence type="predicted"/>
<dbReference type="InterPro" id="IPR050256">
    <property type="entry name" value="Glycosyltransferase_2"/>
</dbReference>
<gene>
    <name evidence="2" type="ORF">SYK_08630</name>
</gene>
<dbReference type="RefSeq" id="WP_281762399.1">
    <property type="nucleotide sequence ID" value="NZ_AP026709.1"/>
</dbReference>
<evidence type="ECO:0000313" key="3">
    <source>
        <dbReference type="Proteomes" id="UP001317742"/>
    </source>
</evidence>
<name>A0ABM8AZ03_9BACT</name>
<dbReference type="Proteomes" id="UP001317742">
    <property type="component" value="Chromosome"/>
</dbReference>
<dbReference type="Gene3D" id="3.90.550.10">
    <property type="entry name" value="Spore Coat Polysaccharide Biosynthesis Protein SpsA, Chain A"/>
    <property type="match status" value="1"/>
</dbReference>
<protein>
    <submittedName>
        <fullName evidence="2">Glycosyl transferase family 2</fullName>
    </submittedName>
</protein>
<dbReference type="PANTHER" id="PTHR48090:SF7">
    <property type="entry name" value="RFBJ PROTEIN"/>
    <property type="match status" value="1"/>
</dbReference>
<accession>A0ABM8AZ03</accession>
<dbReference type="GO" id="GO:0016740">
    <property type="term" value="F:transferase activity"/>
    <property type="evidence" value="ECO:0007669"/>
    <property type="project" value="UniProtKB-KW"/>
</dbReference>
<sequence length="253" mass="28582">MLNGKKVVLVMPAYNAAKTLKRTFNDIPHGYIDEFILVDDKNQDNTVEISKSLGISTYLHQNNRGYGGNQKTCYAKALECGADIVVMLHPDYQYTPKLIPAMVSPIAEGVHDCMLGSRILGKGARTGGMPLYKYIANRFLTLFQNILVNEKLSEYHTGYRSFSKEVLEKLPLEQNSDDFIFDNQMLCQTIYAGFKIGEVTCPTKYEKGSSSINFIRSCQYGIGVLQCSIETFLHRFDIRKSAMLEPLDMNKEN</sequence>
<keyword evidence="3" id="KW-1185">Reference proteome</keyword>
<dbReference type="PANTHER" id="PTHR48090">
    <property type="entry name" value="UNDECAPRENYL-PHOSPHATE 4-DEOXY-4-FORMAMIDO-L-ARABINOSE TRANSFERASE-RELATED"/>
    <property type="match status" value="1"/>
</dbReference>
<evidence type="ECO:0000313" key="2">
    <source>
        <dbReference type="EMBL" id="BDQ36503.1"/>
    </source>
</evidence>
<dbReference type="SUPFAM" id="SSF53448">
    <property type="entry name" value="Nucleotide-diphospho-sugar transferases"/>
    <property type="match status" value="1"/>
</dbReference>
<dbReference type="Pfam" id="PF00535">
    <property type="entry name" value="Glycos_transf_2"/>
    <property type="match status" value="1"/>
</dbReference>
<reference evidence="2 3" key="1">
    <citation type="submission" date="2022-08" db="EMBL/GenBank/DDBJ databases">
        <title>Genome Sequence of the sulphate-reducing bacterium, Pseudodesulfovibrio sp. SYK.</title>
        <authorList>
            <person name="Kondo R."/>
            <person name="Kataoka T."/>
        </authorList>
    </citation>
    <scope>NUCLEOTIDE SEQUENCE [LARGE SCALE GENOMIC DNA]</scope>
    <source>
        <strain evidence="2 3">SYK</strain>
    </source>
</reference>
<dbReference type="EMBL" id="AP026709">
    <property type="protein sequence ID" value="BDQ36503.1"/>
    <property type="molecule type" value="Genomic_DNA"/>
</dbReference>
<dbReference type="InterPro" id="IPR029044">
    <property type="entry name" value="Nucleotide-diphossugar_trans"/>
</dbReference>